<accession>G0NDB1</accession>
<dbReference type="Gene3D" id="3.30.710.10">
    <property type="entry name" value="Potassium Channel Kv1.1, Chain A"/>
    <property type="match status" value="1"/>
</dbReference>
<dbReference type="SUPFAM" id="SSF49599">
    <property type="entry name" value="TRAF domain-like"/>
    <property type="match status" value="1"/>
</dbReference>
<name>G0NDB1_CAEBE</name>
<dbReference type="PANTHER" id="PTHR22743:SF165">
    <property type="entry name" value="BTB AND MATH DOMAIN CONTAINING-RELATED"/>
    <property type="match status" value="1"/>
</dbReference>
<dbReference type="SUPFAM" id="SSF54695">
    <property type="entry name" value="POZ domain"/>
    <property type="match status" value="1"/>
</dbReference>
<dbReference type="PANTHER" id="PTHR22743">
    <property type="entry name" value="MEPRIN/TRAF-LIKE MATH FAMILY-C.ELEGANS"/>
    <property type="match status" value="1"/>
</dbReference>
<dbReference type="AlphaFoldDB" id="G0NDB1"/>
<dbReference type="PROSITE" id="PS50097">
    <property type="entry name" value="BTB"/>
    <property type="match status" value="1"/>
</dbReference>
<sequence length="303" mass="35330">MAKYNIDGCTDANFSHVKYQKLLLPRERTIHVIFKQLLLKKEKDNCSVVLVCERGATNDWSIDLEWKISLQSTEGKTHSVSGRSEYNQHCLSHGAKNVMTWSELLSGFVVKKRVIVEAEILIHRMEEVEQPKKRIFGDEWAKKHSDVTLIVKDEKFFVEKQNLSSQLSYSFSLFDIDLEKPGMAEVELYDVEPRHFQRFLEVVYHEPTLTEETVEDVLQLAKKYRAADVTLACEKFLKFKSRVSRKIKLQLVVTYNLNSLKDWIFESFESEAAVRAAMDPKMEDLDILKRLLDVSLKFHSDNY</sequence>
<evidence type="ECO:0000259" key="1">
    <source>
        <dbReference type="PROSITE" id="PS50097"/>
    </source>
</evidence>
<keyword evidence="3" id="KW-1185">Reference proteome</keyword>
<evidence type="ECO:0000313" key="2">
    <source>
        <dbReference type="EMBL" id="EGT58294.1"/>
    </source>
</evidence>
<feature type="domain" description="BTB" evidence="1">
    <location>
        <begin position="145"/>
        <end position="212"/>
    </location>
</feature>
<dbReference type="InParanoid" id="G0NDB1"/>
<dbReference type="Pfam" id="PF00651">
    <property type="entry name" value="BTB"/>
    <property type="match status" value="1"/>
</dbReference>
<dbReference type="InterPro" id="IPR000210">
    <property type="entry name" value="BTB/POZ_dom"/>
</dbReference>
<dbReference type="InterPro" id="IPR002083">
    <property type="entry name" value="MATH/TRAF_dom"/>
</dbReference>
<dbReference type="OrthoDB" id="437903at2759"/>
<dbReference type="CDD" id="cd01165">
    <property type="entry name" value="BTB_POZ"/>
    <property type="match status" value="1"/>
</dbReference>
<dbReference type="HOGENOM" id="CLU_051249_1_1_1"/>
<dbReference type="InterPro" id="IPR008974">
    <property type="entry name" value="TRAF-like"/>
</dbReference>
<dbReference type="eggNOG" id="ENOG502QUFU">
    <property type="taxonomic scope" value="Eukaryota"/>
</dbReference>
<dbReference type="Gene3D" id="2.60.210.10">
    <property type="entry name" value="Apoptosis, Tumor Necrosis Factor Receptor Associated Protein 2, Chain A"/>
    <property type="match status" value="1"/>
</dbReference>
<proteinExistence type="predicted"/>
<gene>
    <name evidence="2" type="ORF">CAEBREN_16482</name>
</gene>
<evidence type="ECO:0000313" key="3">
    <source>
        <dbReference type="Proteomes" id="UP000008068"/>
    </source>
</evidence>
<reference evidence="3" key="1">
    <citation type="submission" date="2011-07" db="EMBL/GenBank/DDBJ databases">
        <authorList>
            <consortium name="Caenorhabditis brenneri Sequencing and Analysis Consortium"/>
            <person name="Wilson R.K."/>
        </authorList>
    </citation>
    <scope>NUCLEOTIDE SEQUENCE [LARGE SCALE GENOMIC DNA]</scope>
    <source>
        <strain evidence="3">PB2801</strain>
    </source>
</reference>
<dbReference type="InterPro" id="IPR011333">
    <property type="entry name" value="SKP1/BTB/POZ_sf"/>
</dbReference>
<dbReference type="EMBL" id="GL379867">
    <property type="protein sequence ID" value="EGT58294.1"/>
    <property type="molecule type" value="Genomic_DNA"/>
</dbReference>
<dbReference type="Proteomes" id="UP000008068">
    <property type="component" value="Unassembled WGS sequence"/>
</dbReference>
<dbReference type="SMART" id="SM00225">
    <property type="entry name" value="BTB"/>
    <property type="match status" value="1"/>
</dbReference>
<dbReference type="STRING" id="135651.G0NDB1"/>
<protein>
    <recommendedName>
        <fullName evidence="1">BTB domain-containing protein</fullName>
    </recommendedName>
</protein>
<dbReference type="InterPro" id="IPR052664">
    <property type="entry name" value="BTB-MATH_domain_protein"/>
</dbReference>
<organism evidence="3">
    <name type="scientific">Caenorhabditis brenneri</name>
    <name type="common">Nematode worm</name>
    <dbReference type="NCBI Taxonomy" id="135651"/>
    <lineage>
        <taxon>Eukaryota</taxon>
        <taxon>Metazoa</taxon>
        <taxon>Ecdysozoa</taxon>
        <taxon>Nematoda</taxon>
        <taxon>Chromadorea</taxon>
        <taxon>Rhabditida</taxon>
        <taxon>Rhabditina</taxon>
        <taxon>Rhabditomorpha</taxon>
        <taxon>Rhabditoidea</taxon>
        <taxon>Rhabditidae</taxon>
        <taxon>Peloderinae</taxon>
        <taxon>Caenorhabditis</taxon>
    </lineage>
</organism>
<dbReference type="Pfam" id="PF00917">
    <property type="entry name" value="MATH"/>
    <property type="match status" value="1"/>
</dbReference>